<dbReference type="InterPro" id="IPR011053">
    <property type="entry name" value="Single_hybrid_motif"/>
</dbReference>
<reference evidence="3 4" key="1">
    <citation type="submission" date="2019-06" db="EMBL/GenBank/DDBJ databases">
        <title>Lysobacter alkalisoli sp. nov. isolated from saline-alkali soil.</title>
        <authorList>
            <person name="Sun J.-Q."/>
            <person name="Xu L."/>
        </authorList>
    </citation>
    <scope>NUCLEOTIDE SEQUENCE [LARGE SCALE GENOMIC DNA]</scope>
    <source>
        <strain evidence="3 4">SJ-36</strain>
    </source>
</reference>
<dbReference type="Gene3D" id="2.40.50.100">
    <property type="match status" value="1"/>
</dbReference>
<feature type="region of interest" description="Disordered" evidence="1">
    <location>
        <begin position="102"/>
        <end position="130"/>
    </location>
</feature>
<feature type="compositionally biased region" description="Polar residues" evidence="1">
    <location>
        <begin position="178"/>
        <end position="189"/>
    </location>
</feature>
<keyword evidence="4" id="KW-1185">Reference proteome</keyword>
<feature type="region of interest" description="Disordered" evidence="1">
    <location>
        <begin position="146"/>
        <end position="189"/>
    </location>
</feature>
<dbReference type="SUPFAM" id="SSF51230">
    <property type="entry name" value="Single hybrid motif"/>
    <property type="match status" value="1"/>
</dbReference>
<dbReference type="EMBL" id="CP041242">
    <property type="protein sequence ID" value="QDH69850.1"/>
    <property type="molecule type" value="Genomic_DNA"/>
</dbReference>
<proteinExistence type="predicted"/>
<gene>
    <name evidence="3" type="ORF">FKV23_06885</name>
</gene>
<dbReference type="KEGG" id="lyj:FKV23_06885"/>
<sequence>MTGDLFRREALEARKQDWLGSVHLSTTRLGWAMAILAGTLILAVVLIVAFGGYTRKAPAQGRLVPIGGLPDVAAVAPGVVTRLLVTEGETVAAGQPLVEISPDIDVPNQAGRSANASPPNSNSGGSACSRTWKTWKPRSVSRLSHCGSVSRLSNGAWPRPKPSWHSGADRSPRRNARWSASNPCMNSAS</sequence>
<organism evidence="3 4">
    <name type="scientific">Marilutibacter alkalisoli</name>
    <dbReference type="NCBI Taxonomy" id="2591633"/>
    <lineage>
        <taxon>Bacteria</taxon>
        <taxon>Pseudomonadati</taxon>
        <taxon>Pseudomonadota</taxon>
        <taxon>Gammaproteobacteria</taxon>
        <taxon>Lysobacterales</taxon>
        <taxon>Lysobacteraceae</taxon>
        <taxon>Marilutibacter</taxon>
    </lineage>
</organism>
<keyword evidence="2" id="KW-0812">Transmembrane</keyword>
<dbReference type="OrthoDB" id="9775513at2"/>
<evidence type="ECO:0000256" key="2">
    <source>
        <dbReference type="SAM" id="Phobius"/>
    </source>
</evidence>
<keyword evidence="2" id="KW-1133">Transmembrane helix</keyword>
<protein>
    <submittedName>
        <fullName evidence="3">Biotin/lipoyl-binding protein</fullName>
    </submittedName>
</protein>
<evidence type="ECO:0000313" key="4">
    <source>
        <dbReference type="Proteomes" id="UP000317199"/>
    </source>
</evidence>
<feature type="compositionally biased region" description="Low complexity" evidence="1">
    <location>
        <begin position="113"/>
        <end position="127"/>
    </location>
</feature>
<keyword evidence="2" id="KW-0472">Membrane</keyword>
<name>A0A514BR41_9GAMM</name>
<feature type="transmembrane region" description="Helical" evidence="2">
    <location>
        <begin position="29"/>
        <end position="53"/>
    </location>
</feature>
<dbReference type="RefSeq" id="WP_141623190.1">
    <property type="nucleotide sequence ID" value="NZ_CP041242.1"/>
</dbReference>
<dbReference type="AlphaFoldDB" id="A0A514BR41"/>
<accession>A0A514BR41</accession>
<dbReference type="Proteomes" id="UP000317199">
    <property type="component" value="Chromosome"/>
</dbReference>
<evidence type="ECO:0000313" key="3">
    <source>
        <dbReference type="EMBL" id="QDH69850.1"/>
    </source>
</evidence>
<evidence type="ECO:0000256" key="1">
    <source>
        <dbReference type="SAM" id="MobiDB-lite"/>
    </source>
</evidence>